<dbReference type="RefSeq" id="WP_243478693.1">
    <property type="nucleotide sequence ID" value="NZ_CP063982.1"/>
</dbReference>
<organism evidence="10 11">
    <name type="scientific">Orrella daihaiensis</name>
    <dbReference type="NCBI Taxonomy" id="2782176"/>
    <lineage>
        <taxon>Bacteria</taxon>
        <taxon>Pseudomonadati</taxon>
        <taxon>Pseudomonadota</taxon>
        <taxon>Betaproteobacteria</taxon>
        <taxon>Burkholderiales</taxon>
        <taxon>Alcaligenaceae</taxon>
        <taxon>Orrella</taxon>
    </lineage>
</organism>
<proteinExistence type="inferred from homology"/>
<keyword evidence="5 9" id="KW-0812">Transmembrane</keyword>
<evidence type="ECO:0000313" key="11">
    <source>
        <dbReference type="Proteomes" id="UP000831607"/>
    </source>
</evidence>
<evidence type="ECO:0000256" key="8">
    <source>
        <dbReference type="ARBA" id="ARBA00035655"/>
    </source>
</evidence>
<feature type="transmembrane region" description="Helical" evidence="9">
    <location>
        <begin position="284"/>
        <end position="307"/>
    </location>
</feature>
<reference evidence="10 11" key="1">
    <citation type="submission" date="2020-11" db="EMBL/GenBank/DDBJ databases">
        <title>Algicoccus daihaiensis sp.nov., isolated from Daihai Lake in Inner Mongolia.</title>
        <authorList>
            <person name="Kai J."/>
        </authorList>
    </citation>
    <scope>NUCLEOTIDE SEQUENCE [LARGE SCALE GENOMIC DNA]</scope>
    <source>
        <strain evidence="11">f23</strain>
    </source>
</reference>
<evidence type="ECO:0000256" key="9">
    <source>
        <dbReference type="SAM" id="Phobius"/>
    </source>
</evidence>
<keyword evidence="7 9" id="KW-0472">Membrane</keyword>
<sequence>MELSVSEWVLWLGLAIGLAYGVIGQLSGFCLNSALRQQLTSGNGNKLRAFALAMLVAILGSQMLNTAGVVDLSQSIYQMPQVSWLLTIFGGMLFGFGMIRARGCGARSLVLLGQGNLRSLLVLLIMGISAFATLSGVLGPLRSSITEMTAVTLDSSSFSTDADRWTFIAIFGGLLFAFICKDKGFLQQRLDVISGLVIGLLVVAGWIVTGWIGFDEFEPTPLVSLTFVAPVGSAIQYAMIATGMTLSFGVVVVLGVVLGSFFAARATGQFSITGFDKSADMPRYLLGAACMGIGGALALGCSIGQGLTGMSTLSFASMMAFAGICAGGWLALRLERLSVASSEPIQRQTGSEQHQQSA</sequence>
<keyword evidence="3" id="KW-1003">Cell membrane</keyword>
<dbReference type="InterPro" id="IPR007272">
    <property type="entry name" value="Sulf_transp_TsuA/YedE"/>
</dbReference>
<dbReference type="PANTHER" id="PTHR30574">
    <property type="entry name" value="INNER MEMBRANE PROTEIN YEDE"/>
    <property type="match status" value="1"/>
</dbReference>
<feature type="transmembrane region" description="Helical" evidence="9">
    <location>
        <begin position="313"/>
        <end position="332"/>
    </location>
</feature>
<feature type="transmembrane region" description="Helical" evidence="9">
    <location>
        <begin position="192"/>
        <end position="214"/>
    </location>
</feature>
<protein>
    <submittedName>
        <fullName evidence="10">YeeE/YedE family protein</fullName>
    </submittedName>
</protein>
<keyword evidence="11" id="KW-1185">Reference proteome</keyword>
<evidence type="ECO:0000256" key="5">
    <source>
        <dbReference type="ARBA" id="ARBA00022692"/>
    </source>
</evidence>
<evidence type="ECO:0000256" key="7">
    <source>
        <dbReference type="ARBA" id="ARBA00023136"/>
    </source>
</evidence>
<dbReference type="EMBL" id="CP063982">
    <property type="protein sequence ID" value="UOD50289.1"/>
    <property type="molecule type" value="Genomic_DNA"/>
</dbReference>
<dbReference type="Proteomes" id="UP000831607">
    <property type="component" value="Chromosome"/>
</dbReference>
<feature type="transmembrane region" description="Helical" evidence="9">
    <location>
        <begin position="234"/>
        <end position="263"/>
    </location>
</feature>
<evidence type="ECO:0000256" key="6">
    <source>
        <dbReference type="ARBA" id="ARBA00022989"/>
    </source>
</evidence>
<comment type="subcellular location">
    <subcellularLocation>
        <location evidence="1">Cell inner membrane</location>
        <topology evidence="1">Multi-pass membrane protein</topology>
    </subcellularLocation>
</comment>
<feature type="transmembrane region" description="Helical" evidence="9">
    <location>
        <begin position="82"/>
        <end position="99"/>
    </location>
</feature>
<comment type="similarity">
    <text evidence="8">Belongs to the TsuA/YedE (TC 9.B.102) family.</text>
</comment>
<evidence type="ECO:0000256" key="2">
    <source>
        <dbReference type="ARBA" id="ARBA00022448"/>
    </source>
</evidence>
<name>A0ABY4AJC6_9BURK</name>
<evidence type="ECO:0000256" key="3">
    <source>
        <dbReference type="ARBA" id="ARBA00022475"/>
    </source>
</evidence>
<keyword evidence="4" id="KW-0997">Cell inner membrane</keyword>
<feature type="transmembrane region" description="Helical" evidence="9">
    <location>
        <begin position="12"/>
        <end position="35"/>
    </location>
</feature>
<evidence type="ECO:0000313" key="10">
    <source>
        <dbReference type="EMBL" id="UOD50289.1"/>
    </source>
</evidence>
<evidence type="ECO:0000256" key="4">
    <source>
        <dbReference type="ARBA" id="ARBA00022519"/>
    </source>
</evidence>
<keyword evidence="6 9" id="KW-1133">Transmembrane helix</keyword>
<dbReference type="PANTHER" id="PTHR30574:SF1">
    <property type="entry name" value="SULPHUR TRANSPORT DOMAIN-CONTAINING PROTEIN"/>
    <property type="match status" value="1"/>
</dbReference>
<evidence type="ECO:0000256" key="1">
    <source>
        <dbReference type="ARBA" id="ARBA00004429"/>
    </source>
</evidence>
<feature type="transmembrane region" description="Helical" evidence="9">
    <location>
        <begin position="47"/>
        <end position="70"/>
    </location>
</feature>
<accession>A0ABY4AJC6</accession>
<dbReference type="Pfam" id="PF04143">
    <property type="entry name" value="Sulf_transp"/>
    <property type="match status" value="1"/>
</dbReference>
<gene>
    <name evidence="10" type="ORF">DHf2319_12800</name>
</gene>
<keyword evidence="2" id="KW-0813">Transport</keyword>
<feature type="transmembrane region" description="Helical" evidence="9">
    <location>
        <begin position="162"/>
        <end position="180"/>
    </location>
</feature>
<feature type="transmembrane region" description="Helical" evidence="9">
    <location>
        <begin position="120"/>
        <end position="142"/>
    </location>
</feature>